<dbReference type="AlphaFoldDB" id="A0A075ANU5"/>
<reference evidence="1 2" key="1">
    <citation type="journal article" date="2013" name="Curr. Biol.">
        <title>Shared signatures of parasitism and phylogenomics unite Cryptomycota and microsporidia.</title>
        <authorList>
            <person name="James T.Y."/>
            <person name="Pelin A."/>
            <person name="Bonen L."/>
            <person name="Ahrendt S."/>
            <person name="Sain D."/>
            <person name="Corradi N."/>
            <person name="Stajich J.E."/>
        </authorList>
    </citation>
    <scope>NUCLEOTIDE SEQUENCE [LARGE SCALE GENOMIC DNA]</scope>
    <source>
        <strain evidence="1 2">CSF55</strain>
    </source>
</reference>
<name>A0A075ANU5_ROZAC</name>
<dbReference type="HOGENOM" id="CLU_2777366_0_0_1"/>
<organism evidence="1 2">
    <name type="scientific">Rozella allomycis (strain CSF55)</name>
    <dbReference type="NCBI Taxonomy" id="988480"/>
    <lineage>
        <taxon>Eukaryota</taxon>
        <taxon>Fungi</taxon>
        <taxon>Fungi incertae sedis</taxon>
        <taxon>Cryptomycota</taxon>
        <taxon>Cryptomycota incertae sedis</taxon>
        <taxon>Rozella</taxon>
    </lineage>
</organism>
<accession>A0A075ANU5</accession>
<proteinExistence type="predicted"/>
<keyword evidence="2" id="KW-1185">Reference proteome</keyword>
<gene>
    <name evidence="1" type="ORF">O9G_000099</name>
</gene>
<dbReference type="Proteomes" id="UP000030755">
    <property type="component" value="Unassembled WGS sequence"/>
</dbReference>
<evidence type="ECO:0000313" key="2">
    <source>
        <dbReference type="Proteomes" id="UP000030755"/>
    </source>
</evidence>
<dbReference type="EMBL" id="KE561209">
    <property type="protein sequence ID" value="EPZ31620.1"/>
    <property type="molecule type" value="Genomic_DNA"/>
</dbReference>
<evidence type="ECO:0000313" key="1">
    <source>
        <dbReference type="EMBL" id="EPZ31620.1"/>
    </source>
</evidence>
<sequence length="69" mass="8257">MDSMKEKVFNSAKKVDKYHDELIDFVYALPETLDNFESDYEMIEKDLMQQYDYNNNLLLQLISALDNKK</sequence>
<protein>
    <submittedName>
        <fullName evidence="1">Uncharacterized protein</fullName>
    </submittedName>
</protein>